<dbReference type="GO" id="GO:0019005">
    <property type="term" value="C:SCF ubiquitin ligase complex"/>
    <property type="evidence" value="ECO:0007669"/>
    <property type="project" value="TreeGrafter"/>
</dbReference>
<keyword evidence="3" id="KW-1185">Reference proteome</keyword>
<dbReference type="PANTHER" id="PTHR16134">
    <property type="entry name" value="F-BOX/TPR REPEAT PROTEIN POF3"/>
    <property type="match status" value="1"/>
</dbReference>
<evidence type="ECO:0000313" key="2">
    <source>
        <dbReference type="EMBL" id="MCL7025465.1"/>
    </source>
</evidence>
<dbReference type="SUPFAM" id="SSF52047">
    <property type="entry name" value="RNI-like"/>
    <property type="match status" value="1"/>
</dbReference>
<evidence type="ECO:0000259" key="1">
    <source>
        <dbReference type="Pfam" id="PF18791"/>
    </source>
</evidence>
<proteinExistence type="predicted"/>
<gene>
    <name evidence="2" type="ORF">MKW94_012415</name>
</gene>
<name>A0AA41RYH6_PAPNU</name>
<dbReference type="InterPro" id="IPR032675">
    <property type="entry name" value="LRR_dom_sf"/>
</dbReference>
<dbReference type="PANTHER" id="PTHR16134:SF36">
    <property type="entry name" value="TRANSPORT INHIBITOR RESPONSE 1-LIKE PROTEIN"/>
    <property type="match status" value="1"/>
</dbReference>
<dbReference type="EMBL" id="JAJJMA010045636">
    <property type="protein sequence ID" value="MCL7025465.1"/>
    <property type="molecule type" value="Genomic_DNA"/>
</dbReference>
<dbReference type="AlphaFoldDB" id="A0AA41RYH6"/>
<dbReference type="InterPro" id="IPR041101">
    <property type="entry name" value="Transp_inhibit"/>
</dbReference>
<comment type="caution">
    <text evidence="2">The sequence shown here is derived from an EMBL/GenBank/DDBJ whole genome shotgun (WGS) entry which is preliminary data.</text>
</comment>
<sequence>MIRRFQRVRSLVLKGKPRFADFDLLPSNWVLILLTQMSSAYPWLEKISVKRMSVSDDDLSLIANSFRFGTSGLASVASKCRQLRVLELIELWIMESTGYLAFWTLVALHALRKLGLNKYITIRQLQRLMILAPHLTHLGTGFFNNWDIDGIQERNVGQEELLSAFEYSKSLICLSGFWDIEPEYLPAIYPVCANLISLDFSHANIDTEQLRSVIRDEGLQAVAEMCNDLRELRIEPMHAEDDVESLVSEVGLLAISDGCRKLRSILYFCWQMTNAAVVAMSQNYPELEVFRLCIMEPYLPDHITGRSLDEGFGAIVMNCKKLTRLAVSGLMTDEAFRLIGMYGKLVRTLSVAFAGDSDMALTYVLEGCPKLQKLEIRDCPFGDAALFSGLHHYYNMRFLWMSACRLYLSGCREVAQRMPHLVVEVIKDIDEEGKDESSDSAVKKLYMYRSLNGRRMMHHILCHSWRPKILLWRKKILTHIQWRAMRGVS</sequence>
<protein>
    <recommendedName>
        <fullName evidence="1">Transport inhibitor response 1 domain-containing protein</fullName>
    </recommendedName>
</protein>
<accession>A0AA41RYH6</accession>
<dbReference type="GO" id="GO:0031146">
    <property type="term" value="P:SCF-dependent proteasomal ubiquitin-dependent protein catabolic process"/>
    <property type="evidence" value="ECO:0007669"/>
    <property type="project" value="TreeGrafter"/>
</dbReference>
<dbReference type="Gene3D" id="3.80.10.10">
    <property type="entry name" value="Ribonuclease Inhibitor"/>
    <property type="match status" value="1"/>
</dbReference>
<evidence type="ECO:0000313" key="3">
    <source>
        <dbReference type="Proteomes" id="UP001177140"/>
    </source>
</evidence>
<dbReference type="Pfam" id="PF18791">
    <property type="entry name" value="Transp_inhibit"/>
    <property type="match status" value="1"/>
</dbReference>
<reference evidence="2" key="1">
    <citation type="submission" date="2022-03" db="EMBL/GenBank/DDBJ databases">
        <title>A functionally conserved STORR gene fusion in Papaver species that diverged 16.8 million years ago.</title>
        <authorList>
            <person name="Catania T."/>
        </authorList>
    </citation>
    <scope>NUCLEOTIDE SEQUENCE</scope>
    <source>
        <strain evidence="2">S-191538</strain>
    </source>
</reference>
<dbReference type="Proteomes" id="UP001177140">
    <property type="component" value="Unassembled WGS sequence"/>
</dbReference>
<feature type="domain" description="Transport inhibitor response 1" evidence="1">
    <location>
        <begin position="6"/>
        <end position="48"/>
    </location>
</feature>
<organism evidence="2 3">
    <name type="scientific">Papaver nudicaule</name>
    <name type="common">Iceland poppy</name>
    <dbReference type="NCBI Taxonomy" id="74823"/>
    <lineage>
        <taxon>Eukaryota</taxon>
        <taxon>Viridiplantae</taxon>
        <taxon>Streptophyta</taxon>
        <taxon>Embryophyta</taxon>
        <taxon>Tracheophyta</taxon>
        <taxon>Spermatophyta</taxon>
        <taxon>Magnoliopsida</taxon>
        <taxon>Ranunculales</taxon>
        <taxon>Papaveraceae</taxon>
        <taxon>Papaveroideae</taxon>
        <taxon>Papaver</taxon>
    </lineage>
</organism>